<dbReference type="AlphaFoldDB" id="K1LMX3"/>
<dbReference type="Gene3D" id="3.30.565.10">
    <property type="entry name" value="Histidine kinase-like ATPase, C-terminal domain"/>
    <property type="match status" value="1"/>
</dbReference>
<feature type="transmembrane region" description="Helical" evidence="1">
    <location>
        <begin position="6"/>
        <end position="31"/>
    </location>
</feature>
<dbReference type="EMBL" id="AMCK01000006">
    <property type="protein sequence ID" value="EKB45559.1"/>
    <property type="molecule type" value="Genomic_DNA"/>
</dbReference>
<dbReference type="InterPro" id="IPR050640">
    <property type="entry name" value="Bact_2-comp_sensor_kinase"/>
</dbReference>
<keyword evidence="4" id="KW-1185">Reference proteome</keyword>
<comment type="caution">
    <text evidence="3">The sequence shown here is derived from an EMBL/GenBank/DDBJ whole genome shotgun (WGS) entry which is preliminary data.</text>
</comment>
<gene>
    <name evidence="3" type="primary">ypdA</name>
    <name evidence="3" type="ORF">B857_01510</name>
</gene>
<sequence length="258" mass="30799">MFQLDTFNIFIFICVLAPIIASMLLGFISIFEKQINVLKEAKRALELEKDLHTVNYIKLTQRIKPHFFFNTLNTVLSLARLDRKKDLILAIESLSQFLKFHFKEHDVVTPIETEIELIEHYLTIQNYRFRDRVLIERNIDDLVKDRLVPPFILQTIIENAYKHEFEVNPGQHQLDITIQKLENQLEIRVKNSKQPVQYEKQIERSGHGLQNIYSRLEHLYGRNNYRVHIDETASYYSIEITIPDTIRHEVEDEYFINR</sequence>
<dbReference type="PANTHER" id="PTHR34220:SF7">
    <property type="entry name" value="SENSOR HISTIDINE KINASE YPDA"/>
    <property type="match status" value="1"/>
</dbReference>
<keyword evidence="1" id="KW-0812">Transmembrane</keyword>
<accession>K1LMX3</accession>
<keyword evidence="1" id="KW-0472">Membrane</keyword>
<proteinExistence type="predicted"/>
<keyword evidence="1" id="KW-1133">Transmembrane helix</keyword>
<dbReference type="Pfam" id="PF06580">
    <property type="entry name" value="His_kinase"/>
    <property type="match status" value="1"/>
</dbReference>
<dbReference type="PANTHER" id="PTHR34220">
    <property type="entry name" value="SENSOR HISTIDINE KINASE YPDA"/>
    <property type="match status" value="1"/>
</dbReference>
<reference evidence="3 4" key="1">
    <citation type="journal article" date="2012" name="J. Bacteriol.">
        <title>Draft Genome Sequence of Bacillus isronensis Strain B3W22, Isolated from the Upper Atmosphere.</title>
        <authorList>
            <person name="Shivaji S."/>
            <person name="Ara S."/>
            <person name="Singh S.K."/>
            <person name="Bandi S."/>
            <person name="Singh A."/>
            <person name="Pinnaka A.K."/>
        </authorList>
    </citation>
    <scope>NUCLEOTIDE SEQUENCE [LARGE SCALE GENOMIC DNA]</scope>
    <source>
        <strain evidence="3 4">B3W22</strain>
    </source>
</reference>
<dbReference type="PATRIC" id="fig|1224748.3.peg.1507"/>
<evidence type="ECO:0000259" key="2">
    <source>
        <dbReference type="Pfam" id="PF06580"/>
    </source>
</evidence>
<dbReference type="RefSeq" id="WP_008405312.1">
    <property type="nucleotide sequence ID" value="NZ_AMCK01000006.1"/>
</dbReference>
<evidence type="ECO:0000313" key="3">
    <source>
        <dbReference type="EMBL" id="EKB45559.1"/>
    </source>
</evidence>
<feature type="domain" description="Signal transduction histidine kinase internal region" evidence="2">
    <location>
        <begin position="58"/>
        <end position="132"/>
    </location>
</feature>
<dbReference type="InterPro" id="IPR036890">
    <property type="entry name" value="HATPase_C_sf"/>
</dbReference>
<dbReference type="InterPro" id="IPR010559">
    <property type="entry name" value="Sig_transdc_His_kin_internal"/>
</dbReference>
<dbReference type="GO" id="GO:0016020">
    <property type="term" value="C:membrane"/>
    <property type="evidence" value="ECO:0007669"/>
    <property type="project" value="InterPro"/>
</dbReference>
<name>K1LMX3_9BACL</name>
<dbReference type="Proteomes" id="UP000004738">
    <property type="component" value="Unassembled WGS sequence"/>
</dbReference>
<protein>
    <submittedName>
        <fullName evidence="3">Inner membrane protein ypdA</fullName>
    </submittedName>
</protein>
<organism evidence="3 4">
    <name type="scientific">Solibacillus isronensis B3W22</name>
    <dbReference type="NCBI Taxonomy" id="1224748"/>
    <lineage>
        <taxon>Bacteria</taxon>
        <taxon>Bacillati</taxon>
        <taxon>Bacillota</taxon>
        <taxon>Bacilli</taxon>
        <taxon>Bacillales</taxon>
        <taxon>Caryophanaceae</taxon>
        <taxon>Solibacillus</taxon>
    </lineage>
</organism>
<evidence type="ECO:0000256" key="1">
    <source>
        <dbReference type="SAM" id="Phobius"/>
    </source>
</evidence>
<dbReference type="GO" id="GO:0000155">
    <property type="term" value="F:phosphorelay sensor kinase activity"/>
    <property type="evidence" value="ECO:0007669"/>
    <property type="project" value="InterPro"/>
</dbReference>
<dbReference type="SUPFAM" id="SSF55874">
    <property type="entry name" value="ATPase domain of HSP90 chaperone/DNA topoisomerase II/histidine kinase"/>
    <property type="match status" value="1"/>
</dbReference>
<evidence type="ECO:0000313" key="4">
    <source>
        <dbReference type="Proteomes" id="UP000004738"/>
    </source>
</evidence>